<evidence type="ECO:0000256" key="10">
    <source>
        <dbReference type="ARBA" id="ARBA00068220"/>
    </source>
</evidence>
<evidence type="ECO:0000256" key="4">
    <source>
        <dbReference type="ARBA" id="ARBA00022692"/>
    </source>
</evidence>
<dbReference type="InterPro" id="IPR027398">
    <property type="entry name" value="SecD-TM"/>
</dbReference>
<evidence type="ECO:0000259" key="14">
    <source>
        <dbReference type="Pfam" id="PF21760"/>
    </source>
</evidence>
<dbReference type="Gene3D" id="3.30.70.3400">
    <property type="match status" value="2"/>
</dbReference>
<evidence type="ECO:0000256" key="2">
    <source>
        <dbReference type="ARBA" id="ARBA00022448"/>
    </source>
</evidence>
<dbReference type="Pfam" id="PF07549">
    <property type="entry name" value="Sec_GG"/>
    <property type="match status" value="1"/>
</dbReference>
<comment type="caution">
    <text evidence="11">Lacks conserved residue(s) required for the propagation of feature annotation.</text>
</comment>
<dbReference type="InterPro" id="IPR001036">
    <property type="entry name" value="Acrflvin-R"/>
</dbReference>
<evidence type="ECO:0000256" key="8">
    <source>
        <dbReference type="ARBA" id="ARBA00023136"/>
    </source>
</evidence>
<dbReference type="Gene3D" id="3.30.1360.200">
    <property type="match status" value="1"/>
</dbReference>
<dbReference type="HAMAP" id="MF_01463_B">
    <property type="entry name" value="SecD_B"/>
    <property type="match status" value="1"/>
</dbReference>
<dbReference type="Pfam" id="PF22599">
    <property type="entry name" value="SecDF_P1_head"/>
    <property type="match status" value="1"/>
</dbReference>
<dbReference type="Proteomes" id="UP000664654">
    <property type="component" value="Unassembled WGS sequence"/>
</dbReference>
<evidence type="ECO:0000256" key="3">
    <source>
        <dbReference type="ARBA" id="ARBA00022475"/>
    </source>
</evidence>
<evidence type="ECO:0000256" key="11">
    <source>
        <dbReference type="HAMAP-Rule" id="MF_01463"/>
    </source>
</evidence>
<organism evidence="16 17">
    <name type="scientific">Bowmanella dokdonensis</name>
    <dbReference type="NCBI Taxonomy" id="751969"/>
    <lineage>
        <taxon>Bacteria</taxon>
        <taxon>Pseudomonadati</taxon>
        <taxon>Pseudomonadota</taxon>
        <taxon>Gammaproteobacteria</taxon>
        <taxon>Alteromonadales</taxon>
        <taxon>Alteromonadaceae</taxon>
        <taxon>Bowmanella</taxon>
    </lineage>
</organism>
<dbReference type="GO" id="GO:0005886">
    <property type="term" value="C:plasma membrane"/>
    <property type="evidence" value="ECO:0007669"/>
    <property type="project" value="UniProtKB-SubCell"/>
</dbReference>
<dbReference type="NCBIfam" id="TIGR01129">
    <property type="entry name" value="secD"/>
    <property type="match status" value="1"/>
</dbReference>
<dbReference type="Pfam" id="PF21760">
    <property type="entry name" value="SecD_1st"/>
    <property type="match status" value="1"/>
</dbReference>
<evidence type="ECO:0000259" key="15">
    <source>
        <dbReference type="Pfam" id="PF22599"/>
    </source>
</evidence>
<dbReference type="GO" id="GO:0065002">
    <property type="term" value="P:intracellular protein transmembrane transport"/>
    <property type="evidence" value="ECO:0007669"/>
    <property type="project" value="UniProtKB-UniRule"/>
</dbReference>
<dbReference type="InterPro" id="IPR048631">
    <property type="entry name" value="SecD_1st"/>
</dbReference>
<feature type="transmembrane region" description="Helical" evidence="11">
    <location>
        <begin position="476"/>
        <end position="496"/>
    </location>
</feature>
<dbReference type="InterPro" id="IPR055344">
    <property type="entry name" value="SecD_SecF_C_bact"/>
</dbReference>
<dbReference type="InterPro" id="IPR048634">
    <property type="entry name" value="SecD_SecF_C"/>
</dbReference>
<dbReference type="PANTHER" id="PTHR30081">
    <property type="entry name" value="PROTEIN-EXPORT MEMBRANE PROTEIN SEC"/>
    <property type="match status" value="1"/>
</dbReference>
<keyword evidence="7 11" id="KW-0811">Translocation</keyword>
<feature type="domain" description="SecDF P1 head subdomain" evidence="15">
    <location>
        <begin position="304"/>
        <end position="430"/>
    </location>
</feature>
<sequence>MLNKYPLWKYLLVIFVVAICALYASPNLYGEDYAVQISAGRNATVDTGLLDQVRTELQQSEVETKSVSLEQDQILVRLKTGEDQLVVKEVLEKNLGGDYVVALNLAPATPDWLQTLGASPMKLGLDLRGGVHFLMEVDMNAAVNRAFEQMEDDFRNSLREERLRYRRVEQLSESVEIQFRDQETLDQAIGFLEDNNPGLLFSDEGNLVVRATLSEQRLREIREYALKQNITIMRNRVNQLGVAEPVIQRQGSDRIVVQLPGIQDTARAKEILNATATLQFRLVDLDHDVRDAVEGRVPPGSQLLMDRQGQPQLLQNRIMLTGDHIVDASSSFDEYGRPQVNIKLDSEGGTKMSNSTKDNIGKPMATVFIEYKPTAEKNKDGKTVFEKQEEVINVATIQARLGNSFRITGIDSPAEAQNLSLLLRAGALVAPIQIVEERTVGPSLGQENIDLGMQAIIWGLILILAFMPIYYRKFGLVANAALLVNLVMIVGVMSMIPGATLTLPGMAGIVLTVGMAVDANVLIFERIREELRDGRSPQQAIHHGYDSALSTIADANITTLIAALILFAVGSGPVKGFSITLAIGIMTSMFTAIVGTRAIVNSVWGGKRLKTLSI</sequence>
<keyword evidence="5 11" id="KW-0653">Protein transport</keyword>
<dbReference type="SUPFAM" id="SSF82866">
    <property type="entry name" value="Multidrug efflux transporter AcrB transmembrane domain"/>
    <property type="match status" value="1"/>
</dbReference>
<feature type="transmembrane region" description="Helical" evidence="11">
    <location>
        <begin position="545"/>
        <end position="570"/>
    </location>
</feature>
<evidence type="ECO:0000256" key="5">
    <source>
        <dbReference type="ARBA" id="ARBA00022927"/>
    </source>
</evidence>
<dbReference type="Pfam" id="PF02355">
    <property type="entry name" value="SecD_SecF_C"/>
    <property type="match status" value="1"/>
</dbReference>
<feature type="transmembrane region" description="Helical" evidence="11">
    <location>
        <begin position="502"/>
        <end position="524"/>
    </location>
</feature>
<dbReference type="RefSeq" id="WP_206574551.1">
    <property type="nucleotide sequence ID" value="NZ_JAFKCV010000008.1"/>
</dbReference>
<dbReference type="InterPro" id="IPR022646">
    <property type="entry name" value="SecD/SecF_CS"/>
</dbReference>
<feature type="transmembrane region" description="Helical" evidence="11">
    <location>
        <begin position="576"/>
        <end position="600"/>
    </location>
</feature>
<evidence type="ECO:0000259" key="12">
    <source>
        <dbReference type="Pfam" id="PF02355"/>
    </source>
</evidence>
<dbReference type="GO" id="GO:0015450">
    <property type="term" value="F:protein-transporting ATPase activity"/>
    <property type="evidence" value="ECO:0007669"/>
    <property type="project" value="InterPro"/>
</dbReference>
<accession>A0A939IQ13</accession>
<keyword evidence="4 11" id="KW-0812">Transmembrane</keyword>
<dbReference type="Gene3D" id="1.20.1640.10">
    <property type="entry name" value="Multidrug efflux transporter AcrB transmembrane domain"/>
    <property type="match status" value="1"/>
</dbReference>
<comment type="similarity">
    <text evidence="9 11">Belongs to the SecD/SecF family. SecD subfamily.</text>
</comment>
<dbReference type="GO" id="GO:0006605">
    <property type="term" value="P:protein targeting"/>
    <property type="evidence" value="ECO:0007669"/>
    <property type="project" value="UniProtKB-UniRule"/>
</dbReference>
<keyword evidence="8 11" id="KW-0472">Membrane</keyword>
<feature type="transmembrane region" description="Helical" evidence="11">
    <location>
        <begin position="451"/>
        <end position="471"/>
    </location>
</feature>
<keyword evidence="3 11" id="KW-1003">Cell membrane</keyword>
<comment type="subunit">
    <text evidence="11">Forms a complex with SecF. Part of the essential Sec protein translocation apparatus which comprises SecA, SecYEG and auxiliary proteins SecDF-YajC and YidC.</text>
</comment>
<dbReference type="FunFam" id="3.30.1360.200:FF:000001">
    <property type="entry name" value="Protein translocase subunit SecD"/>
    <property type="match status" value="1"/>
</dbReference>
<evidence type="ECO:0000313" key="16">
    <source>
        <dbReference type="EMBL" id="MBN7826440.1"/>
    </source>
</evidence>
<keyword evidence="17" id="KW-1185">Reference proteome</keyword>
<dbReference type="FunFam" id="3.30.70.3400:FF:000003">
    <property type="entry name" value="Preprotein translocase subunit SecD"/>
    <property type="match status" value="1"/>
</dbReference>
<name>A0A939IQ13_9ALTE</name>
<dbReference type="PRINTS" id="PR00702">
    <property type="entry name" value="ACRIFLAVINRP"/>
</dbReference>
<dbReference type="GO" id="GO:0043952">
    <property type="term" value="P:protein transport by the Sec complex"/>
    <property type="evidence" value="ECO:0007669"/>
    <property type="project" value="UniProtKB-UniRule"/>
</dbReference>
<protein>
    <recommendedName>
        <fullName evidence="10 11">Protein translocase subunit SecD</fullName>
    </recommendedName>
</protein>
<keyword evidence="2 11" id="KW-0813">Transport</keyword>
<dbReference type="Pfam" id="PF13721">
    <property type="entry name" value="SecD-TM1"/>
    <property type="match status" value="1"/>
</dbReference>
<dbReference type="AlphaFoldDB" id="A0A939IQ13"/>
<keyword evidence="6 11" id="KW-1133">Transmembrane helix</keyword>
<dbReference type="InterPro" id="IPR054384">
    <property type="entry name" value="SecDF_P1_head"/>
</dbReference>
<dbReference type="FunFam" id="1.20.1640.10:FF:000004">
    <property type="entry name" value="Protein translocase subunit SecD"/>
    <property type="match status" value="1"/>
</dbReference>
<dbReference type="EMBL" id="JAFKCV010000008">
    <property type="protein sequence ID" value="MBN7826440.1"/>
    <property type="molecule type" value="Genomic_DNA"/>
</dbReference>
<evidence type="ECO:0000256" key="9">
    <source>
        <dbReference type="ARBA" id="ARBA00060774"/>
    </source>
</evidence>
<evidence type="ECO:0000313" key="17">
    <source>
        <dbReference type="Proteomes" id="UP000664654"/>
    </source>
</evidence>
<feature type="domain" description="Protein translocase subunit SecDF P1" evidence="14">
    <location>
        <begin position="226"/>
        <end position="284"/>
    </location>
</feature>
<evidence type="ECO:0000259" key="13">
    <source>
        <dbReference type="Pfam" id="PF13721"/>
    </source>
</evidence>
<dbReference type="InterPro" id="IPR005791">
    <property type="entry name" value="SecD"/>
</dbReference>
<gene>
    <name evidence="11 16" type="primary">secD</name>
    <name evidence="16" type="ORF">J0A66_14490</name>
</gene>
<comment type="function">
    <text evidence="11">Part of the Sec protein translocase complex. Interacts with the SecYEG preprotein conducting channel. SecDF uses the proton motive force (PMF) to complete protein translocation after the ATP-dependent function of SecA.</text>
</comment>
<dbReference type="Gene3D" id="3.30.70.260">
    <property type="match status" value="1"/>
</dbReference>
<dbReference type="InterPro" id="IPR022813">
    <property type="entry name" value="SecD/SecF_arch_bac"/>
</dbReference>
<reference evidence="16" key="1">
    <citation type="submission" date="2021-03" db="EMBL/GenBank/DDBJ databases">
        <title>novel species isolated from a fishpond in China.</title>
        <authorList>
            <person name="Lu H."/>
            <person name="Cai Z."/>
        </authorList>
    </citation>
    <scope>NUCLEOTIDE SEQUENCE</scope>
    <source>
        <strain evidence="16">JCM 30855</strain>
    </source>
</reference>
<dbReference type="PANTHER" id="PTHR30081:SF1">
    <property type="entry name" value="PROTEIN TRANSLOCASE SUBUNIT SECD"/>
    <property type="match status" value="1"/>
</dbReference>
<proteinExistence type="inferred from homology"/>
<feature type="domain" description="Protein export membrane protein SecD/SecF C-terminal" evidence="12">
    <location>
        <begin position="432"/>
        <end position="597"/>
    </location>
</feature>
<evidence type="ECO:0000256" key="7">
    <source>
        <dbReference type="ARBA" id="ARBA00023010"/>
    </source>
</evidence>
<comment type="caution">
    <text evidence="16">The sequence shown here is derived from an EMBL/GenBank/DDBJ whole genome shotgun (WGS) entry which is preliminary data.</text>
</comment>
<evidence type="ECO:0000256" key="1">
    <source>
        <dbReference type="ARBA" id="ARBA00004651"/>
    </source>
</evidence>
<evidence type="ECO:0000256" key="6">
    <source>
        <dbReference type="ARBA" id="ARBA00022989"/>
    </source>
</evidence>
<feature type="domain" description="SecD export protein N-terminal TM" evidence="13">
    <location>
        <begin position="2"/>
        <end position="103"/>
    </location>
</feature>
<comment type="subcellular location">
    <subcellularLocation>
        <location evidence="1 11">Cell membrane</location>
        <topology evidence="1 11">Multi-pass membrane protein</topology>
    </subcellularLocation>
</comment>
<dbReference type="NCBIfam" id="TIGR00916">
    <property type="entry name" value="2A0604s01"/>
    <property type="match status" value="1"/>
</dbReference>